<dbReference type="InterPro" id="IPR004860">
    <property type="entry name" value="LAGLIDADG_dom"/>
</dbReference>
<feature type="domain" description="Homing endonuclease LAGLIDADG" evidence="1">
    <location>
        <begin position="51"/>
        <end position="147"/>
    </location>
</feature>
<evidence type="ECO:0000313" key="2">
    <source>
        <dbReference type="EMBL" id="AJN90440.1"/>
    </source>
</evidence>
<sequence>MFIWFLFQDKVKILHLISKSAGLIKEEGTCSFHNKPFINSQRPNAGDLKWLVGFVEGDGCFSVNKNGKYVKYEFTIKIHKRDIKLLYKIKDILGGFGSITTFSGSNTSFARLKIASKDDLKRVILPIFDQYGMLTSKQYDYLYFKSCLLQNITYYSDLPTYNRPNFTPFHSYQDILNVYYFDEWLVGFMEAESYFSTFQAANDTAKGFCEGPSGTANKTSTFGISQNNGMQIITAIQKRLSLISTPYERDKKTGRGVPRTEPGASAEREAPFCVIKTSSKRGIQNTINFLKNTPVKLKENKRAQYLKWLHELRVNPRYCNLNIPNHY</sequence>
<gene>
    <name evidence="2" type="primary">orf327</name>
</gene>
<dbReference type="AlphaFoldDB" id="A0A0C5BWH7"/>
<dbReference type="InterPro" id="IPR051289">
    <property type="entry name" value="LAGLIDADG_Endonuclease"/>
</dbReference>
<dbReference type="Gene3D" id="3.10.28.10">
    <property type="entry name" value="Homing endonucleases"/>
    <property type="match status" value="2"/>
</dbReference>
<name>A0A0C5BWH7_DUNSA</name>
<keyword evidence="2" id="KW-0496">Mitochondrion</keyword>
<dbReference type="InterPro" id="IPR027434">
    <property type="entry name" value="Homing_endonucl"/>
</dbReference>
<geneLocation type="mitochondrion" evidence="2"/>
<dbReference type="SUPFAM" id="SSF55608">
    <property type="entry name" value="Homing endonucleases"/>
    <property type="match status" value="2"/>
</dbReference>
<dbReference type="Pfam" id="PF00961">
    <property type="entry name" value="LAGLIDADG_1"/>
    <property type="match status" value="1"/>
</dbReference>
<organism evidence="2">
    <name type="scientific">Dunaliella salina</name>
    <name type="common">Green alga</name>
    <name type="synonym">Protococcus salinus</name>
    <dbReference type="NCBI Taxonomy" id="3046"/>
    <lineage>
        <taxon>Eukaryota</taxon>
        <taxon>Viridiplantae</taxon>
        <taxon>Chlorophyta</taxon>
        <taxon>core chlorophytes</taxon>
        <taxon>Chlorophyceae</taxon>
        <taxon>CS clade</taxon>
        <taxon>Chlamydomonadales</taxon>
        <taxon>Dunaliellaceae</taxon>
        <taxon>Dunaliella</taxon>
    </lineage>
</organism>
<evidence type="ECO:0000259" key="1">
    <source>
        <dbReference type="Pfam" id="PF00961"/>
    </source>
</evidence>
<dbReference type="PANTHER" id="PTHR36181">
    <property type="entry name" value="INTRON-ENCODED ENDONUCLEASE AI3-RELATED"/>
    <property type="match status" value="1"/>
</dbReference>
<accession>A0A0C5BWH7</accession>
<protein>
    <submittedName>
        <fullName evidence="2">Orf327 protein</fullName>
    </submittedName>
</protein>
<proteinExistence type="predicted"/>
<dbReference type="EMBL" id="KP691601">
    <property type="protein sequence ID" value="AJN90440.1"/>
    <property type="molecule type" value="Genomic_DNA"/>
</dbReference>
<dbReference type="PANTHER" id="PTHR36181:SF2">
    <property type="entry name" value="INTRON-ENCODED ENDONUCLEASE AI3-RELATED"/>
    <property type="match status" value="1"/>
</dbReference>
<dbReference type="GO" id="GO:0005739">
    <property type="term" value="C:mitochondrion"/>
    <property type="evidence" value="ECO:0007669"/>
    <property type="project" value="UniProtKB-ARBA"/>
</dbReference>
<dbReference type="GO" id="GO:0004519">
    <property type="term" value="F:endonuclease activity"/>
    <property type="evidence" value="ECO:0007669"/>
    <property type="project" value="InterPro"/>
</dbReference>
<reference evidence="2" key="1">
    <citation type="journal article" date="2015" name="Genome Biol. Evol.">
        <title>Massive and widespread organelle genomic expansion in the green algal genus Dunaliella.</title>
        <authorList>
            <person name="Del Vasto M."/>
            <person name="Figueroa-Martinez F."/>
            <person name="Featherston J."/>
            <person name="Gonzalez M.A."/>
            <person name="Reyes-Prieto A."/>
            <person name="Durand P.M."/>
            <person name="Smith D.R."/>
        </authorList>
    </citation>
    <scope>NUCLEOTIDE SEQUENCE</scope>
    <source>
        <strain evidence="2">CCM-UDEC 001</strain>
    </source>
</reference>